<feature type="transmembrane region" description="Helical" evidence="1">
    <location>
        <begin position="190"/>
        <end position="212"/>
    </location>
</feature>
<organism evidence="2 3">
    <name type="scientific">Lactococcus lactis subsp. lactis</name>
    <name type="common">Streptococcus lactis</name>
    <dbReference type="NCBI Taxonomy" id="1360"/>
    <lineage>
        <taxon>Bacteria</taxon>
        <taxon>Bacillati</taxon>
        <taxon>Bacillota</taxon>
        <taxon>Bacilli</taxon>
        <taxon>Lactobacillales</taxon>
        <taxon>Streptococcaceae</taxon>
        <taxon>Lactococcus</taxon>
    </lineage>
</organism>
<protein>
    <submittedName>
        <fullName evidence="2">Uncharacterized protein</fullName>
    </submittedName>
</protein>
<dbReference type="Proteomes" id="UP000245919">
    <property type="component" value="Chromosome"/>
</dbReference>
<feature type="transmembrane region" description="Helical" evidence="1">
    <location>
        <begin position="158"/>
        <end position="178"/>
    </location>
</feature>
<keyword evidence="1" id="KW-0472">Membrane</keyword>
<name>A0A336UYS1_LACLL</name>
<dbReference type="EMBL" id="CP028160">
    <property type="protein sequence ID" value="AWN64906.1"/>
    <property type="molecule type" value="Genomic_DNA"/>
</dbReference>
<dbReference type="AlphaFoldDB" id="A0A336UYS1"/>
<evidence type="ECO:0000256" key="1">
    <source>
        <dbReference type="SAM" id="Phobius"/>
    </source>
</evidence>
<keyword evidence="1" id="KW-0812">Transmembrane</keyword>
<accession>A0A336UYS1</accession>
<sequence length="218" mass="25629">MNQYIQILVSLVVGIGSSVITSFINYKNAKTPNRENIAKNLLENFFAPNSEELELVLYHKLDNEIKQKLIDLRNNYKKQLSYFSSDFTIDLRIITEQNDNKLKEVQNNFDSFSMIYLKTLNETRTTLGLPKLSIQFRIRNELFKDPKTAKRLNSIQKYIVLLLLISFITFMTTLLFYNDSFKNIPYLYNILPFSLIISLAVLILSAIFLYLLNEFFKY</sequence>
<proteinExistence type="predicted"/>
<feature type="transmembrane region" description="Helical" evidence="1">
    <location>
        <begin position="6"/>
        <end position="26"/>
    </location>
</feature>
<evidence type="ECO:0000313" key="3">
    <source>
        <dbReference type="Proteomes" id="UP000245919"/>
    </source>
</evidence>
<reference evidence="2 3" key="1">
    <citation type="submission" date="2018-03" db="EMBL/GenBank/DDBJ databases">
        <title>Genome sequence of Lactococcus lactis strain 14B4 from almond drupe.</title>
        <authorList>
            <person name="Tran T.D."/>
            <person name="McGarvey J.A."/>
            <person name="Huynh S."/>
            <person name="Parker C.T."/>
        </authorList>
    </citation>
    <scope>NUCLEOTIDE SEQUENCE [LARGE SCALE GENOMIC DNA]</scope>
    <source>
        <strain evidence="2 3">14B4</strain>
    </source>
</reference>
<dbReference type="GeneID" id="89632435"/>
<evidence type="ECO:0000313" key="2">
    <source>
        <dbReference type="EMBL" id="AWN64906.1"/>
    </source>
</evidence>
<gene>
    <name evidence="2" type="ORF">LL14B4_01350</name>
</gene>
<dbReference type="RefSeq" id="WP_109990620.1">
    <property type="nucleotide sequence ID" value="NZ_CP028160.1"/>
</dbReference>
<keyword evidence="1" id="KW-1133">Transmembrane helix</keyword>